<organism evidence="1 2">
    <name type="scientific">Segatella oulorum</name>
    <dbReference type="NCBI Taxonomy" id="28136"/>
    <lineage>
        <taxon>Bacteria</taxon>
        <taxon>Pseudomonadati</taxon>
        <taxon>Bacteroidota</taxon>
        <taxon>Bacteroidia</taxon>
        <taxon>Bacteroidales</taxon>
        <taxon>Prevotellaceae</taxon>
        <taxon>Segatella</taxon>
    </lineage>
</organism>
<accession>A0A1T4KIR4</accession>
<dbReference type="Proteomes" id="UP000190065">
    <property type="component" value="Unassembled WGS sequence"/>
</dbReference>
<dbReference type="AlphaFoldDB" id="A0A1T4KIR4"/>
<name>A0A1T4KIR4_9BACT</name>
<dbReference type="EMBL" id="FUXK01000001">
    <property type="protein sequence ID" value="SJZ42253.1"/>
    <property type="molecule type" value="Genomic_DNA"/>
</dbReference>
<evidence type="ECO:0000313" key="1">
    <source>
        <dbReference type="EMBL" id="SJZ42253.1"/>
    </source>
</evidence>
<gene>
    <name evidence="1" type="ORF">SAMN02745202_00071</name>
</gene>
<sequence>MHTQRHRIKAIQNKILANFFLRLRFFISTRNKCRASLEERLLILYDLVLSHFLCAI</sequence>
<dbReference type="STRING" id="28136.SAMN02745202_00071"/>
<reference evidence="1 2" key="1">
    <citation type="submission" date="2017-02" db="EMBL/GenBank/DDBJ databases">
        <authorList>
            <person name="Peterson S.W."/>
        </authorList>
    </citation>
    <scope>NUCLEOTIDE SEQUENCE [LARGE SCALE GENOMIC DNA]</scope>
    <source>
        <strain evidence="1 2">ATCC 43324</strain>
    </source>
</reference>
<evidence type="ECO:0000313" key="2">
    <source>
        <dbReference type="Proteomes" id="UP000190065"/>
    </source>
</evidence>
<protein>
    <submittedName>
        <fullName evidence="1">Uncharacterized protein</fullName>
    </submittedName>
</protein>
<proteinExistence type="predicted"/>